<dbReference type="EMBL" id="BMWS01000004">
    <property type="protein sequence ID" value="GGX08726.1"/>
    <property type="molecule type" value="Genomic_DNA"/>
</dbReference>
<sequence>MKIMTIANFLKRASLITLTFLSFHTIAQEEKQKSNLEELFSKINLSGSIDTYYRYNFDAPNNNLVAPQTFFANQSGFALGMVNTVLAYEGEKIGFVADLVFGKRGEEAVFNSEGTSQIINQLYVYWQVNQNVKFTFGNFNTYIGYEMISPTNNFNYSTSYMFTYGPLSHTGLKADFKLNKKWSAMLAIMNPSDYTDSNPFDTYIVGAQLGYEVDKLSTYLNFRYGNEGFPGEVGPTFQADLTTTWNLTEDFKLGLNTTYVTTEPEENGDTSGFYGVALYPQYKTSEKFSIGLRGEYLSVYNDGLTDVIGLDNQGDGDVIATTLTGNYTIGDLTLIPELRLDTTSEDFFINKDRKPTKNLSSFVLAAVYKF</sequence>
<gene>
    <name evidence="2" type="ORF">GCM10007384_08100</name>
</gene>
<reference evidence="2 3" key="1">
    <citation type="journal article" date="2014" name="Int. J. Syst. Evol. Microbiol.">
        <title>Complete genome sequence of Corynebacterium casei LMG S-19264T (=DSM 44701T), isolated from a smear-ripened cheese.</title>
        <authorList>
            <consortium name="US DOE Joint Genome Institute (JGI-PGF)"/>
            <person name="Walter F."/>
            <person name="Albersmeier A."/>
            <person name="Kalinowski J."/>
            <person name="Ruckert C."/>
        </authorList>
    </citation>
    <scope>NUCLEOTIDE SEQUENCE [LARGE SCALE GENOMIC DNA]</scope>
    <source>
        <strain evidence="2 3">KCTC 12285</strain>
    </source>
</reference>
<protein>
    <recommendedName>
        <fullName evidence="4">Beta-barrel porin-2, OmpL-like. bbp2</fullName>
    </recommendedName>
</protein>
<evidence type="ECO:0000313" key="2">
    <source>
        <dbReference type="EMBL" id="GGX08726.1"/>
    </source>
</evidence>
<dbReference type="InterPro" id="IPR011486">
    <property type="entry name" value="BBP2"/>
</dbReference>
<evidence type="ECO:0000313" key="3">
    <source>
        <dbReference type="Proteomes" id="UP000601108"/>
    </source>
</evidence>
<dbReference type="SUPFAM" id="SSF56935">
    <property type="entry name" value="Porins"/>
    <property type="match status" value="1"/>
</dbReference>
<feature type="chain" id="PRO_5036781488" description="Beta-barrel porin-2, OmpL-like. bbp2" evidence="1">
    <location>
        <begin position="28"/>
        <end position="370"/>
    </location>
</feature>
<feature type="signal peptide" evidence="1">
    <location>
        <begin position="1"/>
        <end position="27"/>
    </location>
</feature>
<dbReference type="AlphaFoldDB" id="A0A918N180"/>
<evidence type="ECO:0008006" key="4">
    <source>
        <dbReference type="Google" id="ProtNLM"/>
    </source>
</evidence>
<comment type="caution">
    <text evidence="2">The sequence shown here is derived from an EMBL/GenBank/DDBJ whole genome shotgun (WGS) entry which is preliminary data.</text>
</comment>
<accession>A0A918N180</accession>
<keyword evidence="1" id="KW-0732">Signal</keyword>
<keyword evidence="3" id="KW-1185">Reference proteome</keyword>
<proteinExistence type="predicted"/>
<evidence type="ECO:0000256" key="1">
    <source>
        <dbReference type="SAM" id="SignalP"/>
    </source>
</evidence>
<organism evidence="2 3">
    <name type="scientific">Aquimarina muelleri</name>
    <dbReference type="NCBI Taxonomy" id="279356"/>
    <lineage>
        <taxon>Bacteria</taxon>
        <taxon>Pseudomonadati</taxon>
        <taxon>Bacteroidota</taxon>
        <taxon>Flavobacteriia</taxon>
        <taxon>Flavobacteriales</taxon>
        <taxon>Flavobacteriaceae</taxon>
        <taxon>Aquimarina</taxon>
    </lineage>
</organism>
<name>A0A918N180_9FLAO</name>
<dbReference type="Proteomes" id="UP000601108">
    <property type="component" value="Unassembled WGS sequence"/>
</dbReference>
<dbReference type="Pfam" id="PF07642">
    <property type="entry name" value="BBP2"/>
    <property type="match status" value="1"/>
</dbReference>